<protein>
    <submittedName>
        <fullName evidence="9">Peptide ABC transporter</fullName>
    </submittedName>
</protein>
<dbReference type="RefSeq" id="WP_048446958.1">
    <property type="nucleotide sequence ID" value="NZ_LABY01000185.1"/>
</dbReference>
<comment type="subcellular location">
    <subcellularLocation>
        <location evidence="1 7">Cell membrane</location>
        <topology evidence="1 7">Multi-pass membrane protein</topology>
    </subcellularLocation>
</comment>
<keyword evidence="10" id="KW-1185">Reference proteome</keyword>
<dbReference type="PATRIC" id="fig|298794.3.peg.2596"/>
<evidence type="ECO:0000256" key="7">
    <source>
        <dbReference type="RuleBase" id="RU363032"/>
    </source>
</evidence>
<feature type="transmembrane region" description="Helical" evidence="7">
    <location>
        <begin position="101"/>
        <end position="122"/>
    </location>
</feature>
<reference evidence="9 10" key="1">
    <citation type="submission" date="2015-03" db="EMBL/GenBank/DDBJ databases">
        <title>Genome sequencing of Methylobacterium variabile DSM 16961.</title>
        <authorList>
            <person name="Chaudhry V."/>
            <person name="Patil P.B."/>
        </authorList>
    </citation>
    <scope>NUCLEOTIDE SEQUENCE [LARGE SCALE GENOMIC DNA]</scope>
    <source>
        <strain evidence="9 10">DSM 16961</strain>
    </source>
</reference>
<feature type="transmembrane region" description="Helical" evidence="7">
    <location>
        <begin position="12"/>
        <end position="30"/>
    </location>
</feature>
<feature type="transmembrane region" description="Helical" evidence="7">
    <location>
        <begin position="235"/>
        <end position="261"/>
    </location>
</feature>
<evidence type="ECO:0000256" key="5">
    <source>
        <dbReference type="ARBA" id="ARBA00022989"/>
    </source>
</evidence>
<sequence length="315" mass="32807">MLRHLARRAAGFAVTFLLISVLVFGMMEIVPGDPASAMLGTSATPETLAALRAQMGLDAPAVIRYLRWLGGLLSGDLGVSTTYGVPVGALILERLAVTLPLTGLAVLLAVGIALPLGVTAASRPGGVADGVATLYAQAGIAVPNFWIGLLLIMTVALGLGWLPAGGFPGWGDGPGPALRALLLPALALAIPQSAVLTRVTRASVVEVMNEDFVRTARAKGASVSRALWRHAVPNALVPVITMLGLQISFLIGGAVLVENVFTLPGMGRLAWQALAQRDLIVIQNVVMVFATVVIVVNLGVDLLYTVVDPRLRRRA</sequence>
<dbReference type="InterPro" id="IPR035906">
    <property type="entry name" value="MetI-like_sf"/>
</dbReference>
<dbReference type="GO" id="GO:0071916">
    <property type="term" value="F:dipeptide transmembrane transporter activity"/>
    <property type="evidence" value="ECO:0007669"/>
    <property type="project" value="TreeGrafter"/>
</dbReference>
<organism evidence="9 10">
    <name type="scientific">Methylobacterium variabile</name>
    <dbReference type="NCBI Taxonomy" id="298794"/>
    <lineage>
        <taxon>Bacteria</taxon>
        <taxon>Pseudomonadati</taxon>
        <taxon>Pseudomonadota</taxon>
        <taxon>Alphaproteobacteria</taxon>
        <taxon>Hyphomicrobiales</taxon>
        <taxon>Methylobacteriaceae</taxon>
        <taxon>Methylobacterium</taxon>
    </lineage>
</organism>
<keyword evidence="3" id="KW-1003">Cell membrane</keyword>
<gene>
    <name evidence="9" type="ORF">VQ02_25095</name>
</gene>
<name>A0A0J6UZK2_9HYPH</name>
<feature type="transmembrane region" description="Helical" evidence="7">
    <location>
        <begin position="281"/>
        <end position="304"/>
    </location>
</feature>
<keyword evidence="2 7" id="KW-0813">Transport</keyword>
<feature type="transmembrane region" description="Helical" evidence="7">
    <location>
        <begin position="181"/>
        <end position="199"/>
    </location>
</feature>
<dbReference type="Proteomes" id="UP000035955">
    <property type="component" value="Unassembled WGS sequence"/>
</dbReference>
<comment type="similarity">
    <text evidence="7">Belongs to the binding-protein-dependent transport system permease family.</text>
</comment>
<evidence type="ECO:0000256" key="4">
    <source>
        <dbReference type="ARBA" id="ARBA00022692"/>
    </source>
</evidence>
<evidence type="ECO:0000256" key="3">
    <source>
        <dbReference type="ARBA" id="ARBA00022475"/>
    </source>
</evidence>
<evidence type="ECO:0000313" key="9">
    <source>
        <dbReference type="EMBL" id="KMO31916.1"/>
    </source>
</evidence>
<keyword evidence="4 7" id="KW-0812">Transmembrane</keyword>
<keyword evidence="5 7" id="KW-1133">Transmembrane helix</keyword>
<dbReference type="Pfam" id="PF19300">
    <property type="entry name" value="BPD_transp_1_N"/>
    <property type="match status" value="1"/>
</dbReference>
<dbReference type="InterPro" id="IPR045621">
    <property type="entry name" value="BPD_transp_1_N"/>
</dbReference>
<comment type="caution">
    <text evidence="9">The sequence shown here is derived from an EMBL/GenBank/DDBJ whole genome shotgun (WGS) entry which is preliminary data.</text>
</comment>
<dbReference type="PROSITE" id="PS50928">
    <property type="entry name" value="ABC_TM1"/>
    <property type="match status" value="1"/>
</dbReference>
<accession>A0A0J6UZK2</accession>
<dbReference type="PANTHER" id="PTHR43163">
    <property type="entry name" value="DIPEPTIDE TRANSPORT SYSTEM PERMEASE PROTEIN DPPB-RELATED"/>
    <property type="match status" value="1"/>
</dbReference>
<keyword evidence="6 7" id="KW-0472">Membrane</keyword>
<dbReference type="CDD" id="cd06261">
    <property type="entry name" value="TM_PBP2"/>
    <property type="match status" value="1"/>
</dbReference>
<dbReference type="Gene3D" id="1.10.3720.10">
    <property type="entry name" value="MetI-like"/>
    <property type="match status" value="1"/>
</dbReference>
<dbReference type="PANTHER" id="PTHR43163:SF6">
    <property type="entry name" value="DIPEPTIDE TRANSPORT SYSTEM PERMEASE PROTEIN DPPB-RELATED"/>
    <property type="match status" value="1"/>
</dbReference>
<feature type="transmembrane region" description="Helical" evidence="7">
    <location>
        <begin position="134"/>
        <end position="161"/>
    </location>
</feature>
<evidence type="ECO:0000313" key="10">
    <source>
        <dbReference type="Proteomes" id="UP000035955"/>
    </source>
</evidence>
<dbReference type="Pfam" id="PF00528">
    <property type="entry name" value="BPD_transp_1"/>
    <property type="match status" value="1"/>
</dbReference>
<dbReference type="OrthoDB" id="9778910at2"/>
<proteinExistence type="inferred from homology"/>
<dbReference type="SUPFAM" id="SSF161098">
    <property type="entry name" value="MetI-like"/>
    <property type="match status" value="1"/>
</dbReference>
<dbReference type="GO" id="GO:0005886">
    <property type="term" value="C:plasma membrane"/>
    <property type="evidence" value="ECO:0007669"/>
    <property type="project" value="UniProtKB-SubCell"/>
</dbReference>
<dbReference type="EMBL" id="LABY01000185">
    <property type="protein sequence ID" value="KMO31916.1"/>
    <property type="molecule type" value="Genomic_DNA"/>
</dbReference>
<evidence type="ECO:0000259" key="8">
    <source>
        <dbReference type="PROSITE" id="PS50928"/>
    </source>
</evidence>
<feature type="domain" description="ABC transmembrane type-1" evidence="8">
    <location>
        <begin position="95"/>
        <end position="304"/>
    </location>
</feature>
<evidence type="ECO:0000256" key="2">
    <source>
        <dbReference type="ARBA" id="ARBA00022448"/>
    </source>
</evidence>
<evidence type="ECO:0000256" key="6">
    <source>
        <dbReference type="ARBA" id="ARBA00023136"/>
    </source>
</evidence>
<evidence type="ECO:0000256" key="1">
    <source>
        <dbReference type="ARBA" id="ARBA00004651"/>
    </source>
</evidence>
<dbReference type="InterPro" id="IPR000515">
    <property type="entry name" value="MetI-like"/>
</dbReference>
<dbReference type="AlphaFoldDB" id="A0A0J6UZK2"/>